<keyword evidence="2" id="KW-0408">Iron</keyword>
<feature type="region of interest" description="Disordered" evidence="3">
    <location>
        <begin position="118"/>
        <end position="137"/>
    </location>
</feature>
<keyword evidence="2" id="KW-0560">Oxidoreductase</keyword>
<feature type="region of interest" description="Disordered" evidence="3">
    <location>
        <begin position="22"/>
        <end position="41"/>
    </location>
</feature>
<comment type="similarity">
    <text evidence="1 2">Belongs to the cytochrome P450 family.</text>
</comment>
<dbReference type="CDD" id="cd11030">
    <property type="entry name" value="CYP105-like"/>
    <property type="match status" value="1"/>
</dbReference>
<dbReference type="PANTHER" id="PTHR46696:SF1">
    <property type="entry name" value="CYTOCHROME P450 YJIB-RELATED"/>
    <property type="match status" value="1"/>
</dbReference>
<keyword evidence="2" id="KW-0479">Metal-binding</keyword>
<keyword evidence="2" id="KW-0503">Monooxygenase</keyword>
<sequence length="464" mass="50998">MQKLQWCSFCLNRLALPCPHRGCESPEESSMPTNAPAPKAKDDARGNLIELRRIVPSDMVERTPGHPFTPAPGLERRRGEGAVQKFTLQTGVEVFLVTEVAQARAVLSDTRFSSDRVRHPDAALAPRPGSAPQESRPVTAREDGMFIFMDPPEHTRLRKLLTGQFTVRRMKALEERVREIAIEHIEAMKAAGTSADLVTAYALPIPSLMICELLGVDYADHDEFQANTATPLNLDTTDEEKAAATRAQYEFMTRLVAQKRERPADDLLSGLLEADPPLNDRQLADIGLVLLGAGHETTANMIALGTLGLLQNPEQLAALRADPSLIETGVEELMRYLSISGFLTRVATEDVTVDDTVIPEGSTVMVSLMVTNRDPSVFPDPDDLDFSRGRISHLGFGHGIHQCLGQQLARIEMRVAFTELLTRLPDLRLAVPVDEVALRNNMIVFGAHSLPVTWSRPTDAGPGR</sequence>
<gene>
    <name evidence="4" type="ORF">JOF36_007480</name>
</gene>
<comment type="caution">
    <text evidence="4">The sequence shown here is derived from an EMBL/GenBank/DDBJ whole genome shotgun (WGS) entry which is preliminary data.</text>
</comment>
<proteinExistence type="inferred from homology"/>
<dbReference type="PRINTS" id="PR00385">
    <property type="entry name" value="P450"/>
</dbReference>
<organism evidence="4 5">
    <name type="scientific">Pseudonocardia parietis</name>
    <dbReference type="NCBI Taxonomy" id="570936"/>
    <lineage>
        <taxon>Bacteria</taxon>
        <taxon>Bacillati</taxon>
        <taxon>Actinomycetota</taxon>
        <taxon>Actinomycetes</taxon>
        <taxon>Pseudonocardiales</taxon>
        <taxon>Pseudonocardiaceae</taxon>
        <taxon>Pseudonocardia</taxon>
    </lineage>
</organism>
<dbReference type="PRINTS" id="PR00359">
    <property type="entry name" value="BP450"/>
</dbReference>
<dbReference type="InterPro" id="IPR002397">
    <property type="entry name" value="Cyt_P450_B"/>
</dbReference>
<dbReference type="SUPFAM" id="SSF48264">
    <property type="entry name" value="Cytochrome P450"/>
    <property type="match status" value="1"/>
</dbReference>
<keyword evidence="5" id="KW-1185">Reference proteome</keyword>
<accession>A0ABS4W674</accession>
<dbReference type="InterPro" id="IPR036396">
    <property type="entry name" value="Cyt_P450_sf"/>
</dbReference>
<protein>
    <submittedName>
        <fullName evidence="4">Cytochrome P450</fullName>
    </submittedName>
</protein>
<dbReference type="PANTHER" id="PTHR46696">
    <property type="entry name" value="P450, PUTATIVE (EUROFUNG)-RELATED"/>
    <property type="match status" value="1"/>
</dbReference>
<keyword evidence="2" id="KW-0349">Heme</keyword>
<dbReference type="Proteomes" id="UP001519295">
    <property type="component" value="Unassembled WGS sequence"/>
</dbReference>
<dbReference type="Pfam" id="PF00067">
    <property type="entry name" value="p450"/>
    <property type="match status" value="1"/>
</dbReference>
<evidence type="ECO:0000256" key="1">
    <source>
        <dbReference type="ARBA" id="ARBA00010617"/>
    </source>
</evidence>
<dbReference type="InterPro" id="IPR001128">
    <property type="entry name" value="Cyt_P450"/>
</dbReference>
<evidence type="ECO:0000256" key="2">
    <source>
        <dbReference type="RuleBase" id="RU000461"/>
    </source>
</evidence>
<dbReference type="RefSeq" id="WP_245353230.1">
    <property type="nucleotide sequence ID" value="NZ_JAGINU010000004.1"/>
</dbReference>
<dbReference type="Gene3D" id="1.10.630.10">
    <property type="entry name" value="Cytochrome P450"/>
    <property type="match status" value="1"/>
</dbReference>
<dbReference type="PROSITE" id="PS00086">
    <property type="entry name" value="CYTOCHROME_P450"/>
    <property type="match status" value="1"/>
</dbReference>
<dbReference type="InterPro" id="IPR017972">
    <property type="entry name" value="Cyt_P450_CS"/>
</dbReference>
<reference evidence="4 5" key="1">
    <citation type="submission" date="2021-03" db="EMBL/GenBank/DDBJ databases">
        <title>Sequencing the genomes of 1000 actinobacteria strains.</title>
        <authorList>
            <person name="Klenk H.-P."/>
        </authorList>
    </citation>
    <scope>NUCLEOTIDE SEQUENCE [LARGE SCALE GENOMIC DNA]</scope>
    <source>
        <strain evidence="4 5">DSM 45256</strain>
    </source>
</reference>
<dbReference type="EMBL" id="JAGINU010000004">
    <property type="protein sequence ID" value="MBP2371707.1"/>
    <property type="molecule type" value="Genomic_DNA"/>
</dbReference>
<name>A0ABS4W674_9PSEU</name>
<evidence type="ECO:0000256" key="3">
    <source>
        <dbReference type="SAM" id="MobiDB-lite"/>
    </source>
</evidence>
<evidence type="ECO:0000313" key="4">
    <source>
        <dbReference type="EMBL" id="MBP2371707.1"/>
    </source>
</evidence>
<evidence type="ECO:0000313" key="5">
    <source>
        <dbReference type="Proteomes" id="UP001519295"/>
    </source>
</evidence>